<protein>
    <submittedName>
        <fullName evidence="4">RelE toxin</fullName>
    </submittedName>
    <submittedName>
        <fullName evidence="3">mRNA interferase RelE</fullName>
    </submittedName>
</protein>
<dbReference type="RefSeq" id="WP_099140004.1">
    <property type="nucleotide sequence ID" value="NZ_CAWNQJ010000024.1"/>
</dbReference>
<proteinExistence type="inferred from homology"/>
<name>A0A1V0M4J7_XENHO</name>
<dbReference type="Gene3D" id="3.30.2310.20">
    <property type="entry name" value="RelE-like"/>
    <property type="match status" value="1"/>
</dbReference>
<dbReference type="EMBL" id="NJAI01000012">
    <property type="protein sequence ID" value="PHM51928.1"/>
    <property type="molecule type" value="Genomic_DNA"/>
</dbReference>
<dbReference type="SUPFAM" id="SSF143011">
    <property type="entry name" value="RelE-like"/>
    <property type="match status" value="1"/>
</dbReference>
<dbReference type="Proteomes" id="UP000225433">
    <property type="component" value="Unassembled WGS sequence"/>
</dbReference>
<evidence type="ECO:0000313" key="4">
    <source>
        <dbReference type="EMBL" id="PHM51928.1"/>
    </source>
</evidence>
<dbReference type="PANTHER" id="PTHR35601:SF2">
    <property type="entry name" value="MRNA INTERFERASE TOXIN RELE"/>
    <property type="match status" value="1"/>
</dbReference>
<dbReference type="InterPro" id="IPR035093">
    <property type="entry name" value="RelE/ParE_toxin_dom_sf"/>
</dbReference>
<accession>A0A1V0M4J7</accession>
<evidence type="ECO:0000313" key="3">
    <source>
        <dbReference type="EMBL" id="ARD69796.1"/>
    </source>
</evidence>
<reference evidence="4 5" key="2">
    <citation type="journal article" date="2017" name="Nat. Microbiol.">
        <title>Natural product diversity associated with the nematode symbionts Photorhabdus and Xenorhabdus.</title>
        <authorList>
            <person name="Tobias N.J."/>
            <person name="Wolff H."/>
            <person name="Djahanschiri B."/>
            <person name="Grundmann F."/>
            <person name="Kronenwerth M."/>
            <person name="Shi Y.M."/>
            <person name="Simonyi S."/>
            <person name="Grun P."/>
            <person name="Shapiro-Ilan D."/>
            <person name="Pidot S.J."/>
            <person name="Stinear T.P."/>
            <person name="Ebersberger I."/>
            <person name="Bode H.B."/>
        </authorList>
    </citation>
    <scope>NUCLEOTIDE SEQUENCE [LARGE SCALE GENOMIC DNA]</scope>
    <source>
        <strain evidence="4 5">DSM 17903</strain>
    </source>
</reference>
<dbReference type="InterPro" id="IPR007712">
    <property type="entry name" value="RelE/ParE_toxin"/>
</dbReference>
<reference evidence="3" key="1">
    <citation type="journal article" date="2017" name="J. Invertebr. Pathol.">
        <title>Identification and bacterial characteristics of Xenorhabdus hominickii ANU101 from an entomopathogenic nematode, Steinernema monticolum.</title>
        <authorList>
            <person name="Park Y."/>
            <person name="Kang S."/>
            <person name="Sadekuzzaman M."/>
            <person name="Kim H."/>
            <person name="Jung J.K."/>
            <person name="Kim Y."/>
        </authorList>
    </citation>
    <scope>NUCLEOTIDE SEQUENCE</scope>
    <source>
        <strain evidence="3">ANU101</strain>
        <plasmid evidence="3">unnamed3</plasmid>
    </source>
</reference>
<evidence type="ECO:0000313" key="5">
    <source>
        <dbReference type="Proteomes" id="UP000225433"/>
    </source>
</evidence>
<dbReference type="NCBIfam" id="TIGR02385">
    <property type="entry name" value="RelE_StbE"/>
    <property type="match status" value="1"/>
</dbReference>
<evidence type="ECO:0000256" key="2">
    <source>
        <dbReference type="ARBA" id="ARBA00022649"/>
    </source>
</evidence>
<organism evidence="3">
    <name type="scientific">Xenorhabdus hominickii</name>
    <dbReference type="NCBI Taxonomy" id="351679"/>
    <lineage>
        <taxon>Bacteria</taxon>
        <taxon>Pseudomonadati</taxon>
        <taxon>Pseudomonadota</taxon>
        <taxon>Gammaproteobacteria</taxon>
        <taxon>Enterobacterales</taxon>
        <taxon>Morganellaceae</taxon>
        <taxon>Xenorhabdus</taxon>
    </lineage>
</organism>
<gene>
    <name evidence="4" type="ORF">Xhom_04767</name>
</gene>
<keyword evidence="2" id="KW-1277">Toxin-antitoxin system</keyword>
<dbReference type="Pfam" id="PF05016">
    <property type="entry name" value="ParE_toxin"/>
    <property type="match status" value="1"/>
</dbReference>
<comment type="similarity">
    <text evidence="1">Belongs to the RelE toxin family.</text>
</comment>
<dbReference type="EMBL" id="KX517800">
    <property type="protein sequence ID" value="ARD69796.1"/>
    <property type="molecule type" value="Genomic_DNA"/>
</dbReference>
<evidence type="ECO:0000256" key="1">
    <source>
        <dbReference type="ARBA" id="ARBA00006226"/>
    </source>
</evidence>
<dbReference type="PANTHER" id="PTHR35601">
    <property type="entry name" value="TOXIN RELE"/>
    <property type="match status" value="1"/>
</dbReference>
<sequence>MTYKLEFEKRALKEWKNLGHTIREQLKKKLAERLENPHVPASRLSGRTNRFKIKLKSSGYRLVYEVIDNKVLLLVIAVGKRADDEVYGQADKR</sequence>
<dbReference type="AlphaFoldDB" id="A0A1V0M4J7"/>
<keyword evidence="3" id="KW-0614">Plasmid</keyword>
<geneLocation type="plasmid" evidence="3">
    <name>unnamed3</name>
</geneLocation>